<dbReference type="Gene3D" id="3.20.20.140">
    <property type="entry name" value="Metal-dependent hydrolases"/>
    <property type="match status" value="1"/>
</dbReference>
<dbReference type="InterPro" id="IPR003141">
    <property type="entry name" value="Pol/His_phosphatase_N"/>
</dbReference>
<dbReference type="CDD" id="cd07438">
    <property type="entry name" value="PHP_HisPPase_AMP"/>
    <property type="match status" value="1"/>
</dbReference>
<dbReference type="GO" id="GO:0035312">
    <property type="term" value="F:5'-3' DNA exonuclease activity"/>
    <property type="evidence" value="ECO:0007669"/>
    <property type="project" value="TreeGrafter"/>
</dbReference>
<dbReference type="SUPFAM" id="SSF89550">
    <property type="entry name" value="PHP domain-like"/>
    <property type="match status" value="1"/>
</dbReference>
<accession>A0A9D9H0J6</accession>
<gene>
    <name evidence="2" type="ORF">IAC55_01745</name>
</gene>
<dbReference type="Proteomes" id="UP000823611">
    <property type="component" value="Unassembled WGS sequence"/>
</dbReference>
<dbReference type="Pfam" id="PF02811">
    <property type="entry name" value="PHP"/>
    <property type="match status" value="1"/>
</dbReference>
<dbReference type="InterPro" id="IPR004013">
    <property type="entry name" value="PHP_dom"/>
</dbReference>
<feature type="domain" description="Polymerase/histidinol phosphatase N-terminal" evidence="1">
    <location>
        <begin position="6"/>
        <end position="71"/>
    </location>
</feature>
<reference evidence="2" key="2">
    <citation type="journal article" date="2021" name="PeerJ">
        <title>Extensive microbial diversity within the chicken gut microbiome revealed by metagenomics and culture.</title>
        <authorList>
            <person name="Gilroy R."/>
            <person name="Ravi A."/>
            <person name="Getino M."/>
            <person name="Pursley I."/>
            <person name="Horton D.L."/>
            <person name="Alikhan N.F."/>
            <person name="Baker D."/>
            <person name="Gharbi K."/>
            <person name="Hall N."/>
            <person name="Watson M."/>
            <person name="Adriaenssens E.M."/>
            <person name="Foster-Nyarko E."/>
            <person name="Jarju S."/>
            <person name="Secka A."/>
            <person name="Antonio M."/>
            <person name="Oren A."/>
            <person name="Chaudhuri R.R."/>
            <person name="La Ragione R."/>
            <person name="Hildebrand F."/>
            <person name="Pallen M.J."/>
        </authorList>
    </citation>
    <scope>NUCLEOTIDE SEQUENCE</scope>
    <source>
        <strain evidence="2">F6-4510</strain>
    </source>
</reference>
<organism evidence="2 3">
    <name type="scientific">Candidatus Fimicola merdigallinarum</name>
    <dbReference type="NCBI Taxonomy" id="2840819"/>
    <lineage>
        <taxon>Bacteria</taxon>
        <taxon>Bacillati</taxon>
        <taxon>Bacillota</taxon>
        <taxon>Clostridia</taxon>
        <taxon>Lachnospirales</taxon>
        <taxon>Lachnospiraceae</taxon>
        <taxon>Lachnospiraceae incertae sedis</taxon>
        <taxon>Candidatus Fimicola</taxon>
    </lineage>
</organism>
<evidence type="ECO:0000313" key="3">
    <source>
        <dbReference type="Proteomes" id="UP000823611"/>
    </source>
</evidence>
<dbReference type="EMBL" id="JADIMX010000034">
    <property type="protein sequence ID" value="MBO8434030.1"/>
    <property type="molecule type" value="Genomic_DNA"/>
</dbReference>
<evidence type="ECO:0000313" key="2">
    <source>
        <dbReference type="EMBL" id="MBO8434030.1"/>
    </source>
</evidence>
<dbReference type="Gene3D" id="1.10.150.650">
    <property type="match status" value="1"/>
</dbReference>
<reference evidence="2" key="1">
    <citation type="submission" date="2020-10" db="EMBL/GenBank/DDBJ databases">
        <authorList>
            <person name="Gilroy R."/>
        </authorList>
    </citation>
    <scope>NUCLEOTIDE SEQUENCE</scope>
    <source>
        <strain evidence="2">F6-4510</strain>
    </source>
</reference>
<dbReference type="PANTHER" id="PTHR42924">
    <property type="entry name" value="EXONUCLEASE"/>
    <property type="match status" value="1"/>
</dbReference>
<dbReference type="InterPro" id="IPR052018">
    <property type="entry name" value="PHP_domain"/>
</dbReference>
<dbReference type="InterPro" id="IPR016195">
    <property type="entry name" value="Pol/histidinol_Pase-like"/>
</dbReference>
<comment type="caution">
    <text evidence="2">The sequence shown here is derived from an EMBL/GenBank/DDBJ whole genome shotgun (WGS) entry which is preliminary data.</text>
</comment>
<sequence length="290" mass="32618">MNNYLIDMHCHTTVSDGTVTPRDIVHIAKESGLKAIAITDHDTIDGIDEAMKEGEKLGVEIIAGIEFASMYDENTEQEIHILGFLIDCKNDELNKNLEFIQGARDRRNVKMIENLRKIGIDITMEDVEKSAGGDILTRAHFAKVLEEKGYVKTKNEAFSYYLNAGKPAYIRREFLTPKTCIEAINKASGLAFLAHPTLYKMSYEQIEKLLKELKGYGLCGVEAEYSTYTPEQEKNIKKIANKLGLLISGGSDFHGENRSDTKLGVGKGNLKISYDYLQKMKDYKNSRDMA</sequence>
<dbReference type="SMART" id="SM00481">
    <property type="entry name" value="POLIIIAc"/>
    <property type="match status" value="1"/>
</dbReference>
<evidence type="ECO:0000259" key="1">
    <source>
        <dbReference type="SMART" id="SM00481"/>
    </source>
</evidence>
<name>A0A9D9H0J6_9FIRM</name>
<dbReference type="PANTHER" id="PTHR42924:SF3">
    <property type="entry name" value="POLYMERASE_HISTIDINOL PHOSPHATASE N-TERMINAL DOMAIN-CONTAINING PROTEIN"/>
    <property type="match status" value="1"/>
</dbReference>
<proteinExistence type="predicted"/>
<protein>
    <submittedName>
        <fullName evidence="2">PHP domain-containing protein</fullName>
    </submittedName>
</protein>
<dbReference type="AlphaFoldDB" id="A0A9D9H0J6"/>
<dbReference type="GO" id="GO:0004534">
    <property type="term" value="F:5'-3' RNA exonuclease activity"/>
    <property type="evidence" value="ECO:0007669"/>
    <property type="project" value="TreeGrafter"/>
</dbReference>